<dbReference type="Pfam" id="PF26639">
    <property type="entry name" value="Het-6_barrel"/>
    <property type="match status" value="1"/>
</dbReference>
<dbReference type="InterPro" id="IPR010730">
    <property type="entry name" value="HET"/>
</dbReference>
<dbReference type="EMBL" id="QAPF01000214">
    <property type="protein sequence ID" value="TEA13130.1"/>
    <property type="molecule type" value="Genomic_DNA"/>
</dbReference>
<feature type="region of interest" description="Disordered" evidence="1">
    <location>
        <begin position="461"/>
        <end position="509"/>
    </location>
</feature>
<proteinExistence type="predicted"/>
<dbReference type="PANTHER" id="PTHR24148">
    <property type="entry name" value="ANKYRIN REPEAT DOMAIN-CONTAINING PROTEIN 39 HOMOLOG-RELATED"/>
    <property type="match status" value="1"/>
</dbReference>
<sequence length="703" mass="79249">MASSYPYRPLELPYETRVLTITPGNFDDELTCGLTHMNFASPDEPYEALSYCWSKGVDRDPGIDPDTEIPWAVYGRDDDGNVVEKSGTTPWKDLVDDEYQGESYIRLGGRMPDAPVLCDGVSLTIGGELFRALRRLRHRTAPLRIWVDALCINQQDVAERNEHVKIMGDVYAGAARTRVWLGESTRMDLQALRTLWSIGDVLDDLFVKRGMLKSGATMQEIQWHFNNTADTDQLDWGLLSEVLDRAWFKRTWIIQEVVNSKAIAVHLGELEFPWTSMSAVIKAVMEYKLQATITECKAFKAISVMEDLRLERAGGSEARTTMPLLNLLEELRDFRATIPSDKIYGILGLTDRKDDFAVDYTQSPEDVFTNLAVEELHAGNLDILAHCVDSSKPTTLKLPSWVPDWTRPGWTEPLRIRGLNMSAAGETRPDLSVNKREGTMRIRGRVLDRLAVIETRRLIPPLNQAGPMEPDDNDQTSSGGKIAMSKYGESSSDTEERRASDENPINDARYRHSKMVKKAAQHHKDWHLGVIDVAFPDKTATPQTLENLWRTFMCNRTRDNEVPGENGSTGFDIFFKIVTGDKGPAEILQERVDHMESSHGLSPQDADVHYTAEKEAFEMFSGAHSKWCHNRRFFRSESGRFGWGVEGIRSGDAVALFHGCDSVIIIRDAGEGCWRIVGDCYIHGLMDGEGVDEEFEEVCFEIV</sequence>
<dbReference type="Proteomes" id="UP000295604">
    <property type="component" value="Unassembled WGS sequence"/>
</dbReference>
<evidence type="ECO:0000259" key="2">
    <source>
        <dbReference type="Pfam" id="PF06985"/>
    </source>
</evidence>
<evidence type="ECO:0000256" key="1">
    <source>
        <dbReference type="SAM" id="MobiDB-lite"/>
    </source>
</evidence>
<keyword evidence="4" id="KW-1185">Reference proteome</keyword>
<dbReference type="AlphaFoldDB" id="A0A4R8T732"/>
<reference evidence="3 4" key="1">
    <citation type="submission" date="2018-11" db="EMBL/GenBank/DDBJ databases">
        <title>Genome sequence and assembly of Colletotrichum sidae.</title>
        <authorList>
            <person name="Gan P."/>
            <person name="Shirasu K."/>
        </authorList>
    </citation>
    <scope>NUCLEOTIDE SEQUENCE [LARGE SCALE GENOMIC DNA]</scope>
    <source>
        <strain evidence="3 4">CBS 518.97</strain>
    </source>
</reference>
<dbReference type="PANTHER" id="PTHR24148:SF73">
    <property type="entry name" value="HET DOMAIN PROTEIN (AFU_ORTHOLOGUE AFUA_8G01020)"/>
    <property type="match status" value="1"/>
</dbReference>
<accession>A0A4R8T732</accession>
<evidence type="ECO:0000313" key="3">
    <source>
        <dbReference type="EMBL" id="TEA13130.1"/>
    </source>
</evidence>
<evidence type="ECO:0000313" key="4">
    <source>
        <dbReference type="Proteomes" id="UP000295604"/>
    </source>
</evidence>
<name>A0A4R8T732_9PEZI</name>
<dbReference type="Pfam" id="PF06985">
    <property type="entry name" value="HET"/>
    <property type="match status" value="1"/>
</dbReference>
<gene>
    <name evidence="3" type="ORF">C8034_v004758</name>
</gene>
<organism evidence="3 4">
    <name type="scientific">Colletotrichum sidae</name>
    <dbReference type="NCBI Taxonomy" id="1347389"/>
    <lineage>
        <taxon>Eukaryota</taxon>
        <taxon>Fungi</taxon>
        <taxon>Dikarya</taxon>
        <taxon>Ascomycota</taxon>
        <taxon>Pezizomycotina</taxon>
        <taxon>Sordariomycetes</taxon>
        <taxon>Hypocreomycetidae</taxon>
        <taxon>Glomerellales</taxon>
        <taxon>Glomerellaceae</taxon>
        <taxon>Colletotrichum</taxon>
        <taxon>Colletotrichum orbiculare species complex</taxon>
    </lineage>
</organism>
<dbReference type="InterPro" id="IPR052895">
    <property type="entry name" value="HetReg/Transcr_Mod"/>
</dbReference>
<comment type="caution">
    <text evidence="3">The sequence shown here is derived from an EMBL/GenBank/DDBJ whole genome shotgun (WGS) entry which is preliminary data.</text>
</comment>
<feature type="domain" description="Heterokaryon incompatibility" evidence="2">
    <location>
        <begin position="121"/>
        <end position="256"/>
    </location>
</feature>
<protein>
    <submittedName>
        <fullName evidence="3">Heterokaryon incompatibility protein 6, OR allele</fullName>
    </submittedName>
</protein>